<dbReference type="AlphaFoldDB" id="A0AAV6QCW1"/>
<organism evidence="1 2">
    <name type="scientific">Solea senegalensis</name>
    <name type="common">Senegalese sole</name>
    <dbReference type="NCBI Taxonomy" id="28829"/>
    <lineage>
        <taxon>Eukaryota</taxon>
        <taxon>Metazoa</taxon>
        <taxon>Chordata</taxon>
        <taxon>Craniata</taxon>
        <taxon>Vertebrata</taxon>
        <taxon>Euteleostomi</taxon>
        <taxon>Actinopterygii</taxon>
        <taxon>Neopterygii</taxon>
        <taxon>Teleostei</taxon>
        <taxon>Neoteleostei</taxon>
        <taxon>Acanthomorphata</taxon>
        <taxon>Carangaria</taxon>
        <taxon>Pleuronectiformes</taxon>
        <taxon>Pleuronectoidei</taxon>
        <taxon>Soleidae</taxon>
        <taxon>Solea</taxon>
    </lineage>
</organism>
<name>A0AAV6QCW1_SOLSE</name>
<accession>A0AAV6QCW1</accession>
<gene>
    <name evidence="1" type="ORF">JOB18_000429</name>
</gene>
<sequence>MARELCEHLIRLLRERLHNVQSMSIMSLATLLDPRFEQLTFLSPSSYSISIHIITIHKTWKQTVALPRCHSAADAEQPRCGCRCYS</sequence>
<protein>
    <submittedName>
        <fullName evidence="1">Uncharacterized protein</fullName>
    </submittedName>
</protein>
<proteinExistence type="predicted"/>
<dbReference type="Proteomes" id="UP000693946">
    <property type="component" value="Linkage Group LG5"/>
</dbReference>
<comment type="caution">
    <text evidence="1">The sequence shown here is derived from an EMBL/GenBank/DDBJ whole genome shotgun (WGS) entry which is preliminary data.</text>
</comment>
<dbReference type="EMBL" id="JAGKHQ010000017">
    <property type="protein sequence ID" value="KAG7488883.1"/>
    <property type="molecule type" value="Genomic_DNA"/>
</dbReference>
<evidence type="ECO:0000313" key="1">
    <source>
        <dbReference type="EMBL" id="KAG7488883.1"/>
    </source>
</evidence>
<keyword evidence="2" id="KW-1185">Reference proteome</keyword>
<reference evidence="1 2" key="1">
    <citation type="journal article" date="2021" name="Sci. Rep.">
        <title>Chromosome anchoring in Senegalese sole (Solea senegalensis) reveals sex-associated markers and genome rearrangements in flatfish.</title>
        <authorList>
            <person name="Guerrero-Cozar I."/>
            <person name="Gomez-Garrido J."/>
            <person name="Berbel C."/>
            <person name="Martinez-Blanch J.F."/>
            <person name="Alioto T."/>
            <person name="Claros M.G."/>
            <person name="Gagnaire P.A."/>
            <person name="Manchado M."/>
        </authorList>
    </citation>
    <scope>NUCLEOTIDE SEQUENCE [LARGE SCALE GENOMIC DNA]</scope>
    <source>
        <strain evidence="1">Sse05_10M</strain>
    </source>
</reference>
<evidence type="ECO:0000313" key="2">
    <source>
        <dbReference type="Proteomes" id="UP000693946"/>
    </source>
</evidence>